<evidence type="ECO:0000259" key="5">
    <source>
        <dbReference type="Pfam" id="PF08444"/>
    </source>
</evidence>
<feature type="domain" description="Glycine N-acyltransferase C-terminal" evidence="5">
    <location>
        <begin position="216"/>
        <end position="303"/>
    </location>
</feature>
<evidence type="ECO:0000256" key="2">
    <source>
        <dbReference type="ARBA" id="ARBA00023315"/>
    </source>
</evidence>
<keyword evidence="1 3" id="KW-0808">Transferase</keyword>
<dbReference type="InterPro" id="IPR015938">
    <property type="entry name" value="Glycine_N-acyltransferase_N"/>
</dbReference>
<dbReference type="GO" id="GO:0047961">
    <property type="term" value="F:glycine N-acyltransferase activity"/>
    <property type="evidence" value="ECO:0007669"/>
    <property type="project" value="InterPro"/>
</dbReference>
<dbReference type="InterPro" id="IPR016181">
    <property type="entry name" value="Acyl_CoA_acyltransferase"/>
</dbReference>
<reference evidence="6" key="2">
    <citation type="submission" date="2025-09" db="UniProtKB">
        <authorList>
            <consortium name="Ensembl"/>
        </authorList>
    </citation>
    <scope>IDENTIFICATION</scope>
</reference>
<evidence type="ECO:0000313" key="7">
    <source>
        <dbReference type="Proteomes" id="UP000694540"/>
    </source>
</evidence>
<dbReference type="InterPro" id="IPR013652">
    <property type="entry name" value="Glycine_N-acyltransferase_C"/>
</dbReference>
<evidence type="ECO:0000256" key="3">
    <source>
        <dbReference type="RuleBase" id="RU368002"/>
    </source>
</evidence>
<dbReference type="AlphaFoldDB" id="A0A8C3VZS7"/>
<keyword evidence="7" id="KW-1185">Reference proteome</keyword>
<accession>A0A8C3VZS7</accession>
<dbReference type="Ensembl" id="ENSCWAT00000007601.1">
    <property type="protein sequence ID" value="ENSCWAP00000006982.1"/>
    <property type="gene ID" value="ENSCWAG00000005385.1"/>
</dbReference>
<dbReference type="SUPFAM" id="SSF55729">
    <property type="entry name" value="Acyl-CoA N-acyltransferases (Nat)"/>
    <property type="match status" value="1"/>
</dbReference>
<evidence type="ECO:0000313" key="6">
    <source>
        <dbReference type="Ensembl" id="ENSCWAP00000006982.1"/>
    </source>
</evidence>
<name>A0A8C3VZS7_9CETA</name>
<protein>
    <recommendedName>
        <fullName evidence="3">Glycine N-acyltransferase-like protein</fullName>
        <ecNumber evidence="3">2.3.1.-</ecNumber>
    </recommendedName>
</protein>
<dbReference type="GeneTree" id="ENSGT00950000183133"/>
<dbReference type="Pfam" id="PF08444">
    <property type="entry name" value="Gly_acyl_tr_C"/>
    <property type="match status" value="1"/>
</dbReference>
<dbReference type="PANTHER" id="PTHR15298">
    <property type="entry name" value="L-COA N-ACYLTRANSFERASE-RELATED"/>
    <property type="match status" value="1"/>
</dbReference>
<evidence type="ECO:0000256" key="1">
    <source>
        <dbReference type="ARBA" id="ARBA00022679"/>
    </source>
</evidence>
<sequence>MDSAKVPAKMLHLQRPQMLLMLEKCLKKHIPESIKVYGTVFHMNQGNPFRLKALVDKWPDFNTVVIRPQEQEMTDDLDHYRNTYQVYSKDPKKSQEFLGLPEVINWKQHLQIQSTQSSLDDVIKNLAALKLGKVKQTQCFLYIVSECRKKMATYLLDAKNLSPSDNKFKFIHQNKLKLSSLDPPHASLVNKLWHYGGNERSQRFIERCIQTFPSWCLLGPEGTPVSWVLMDQTGEMRMAGTMPKYRRQGLITYLSCVQTQALDELAFPMYSHTDKTNHIIQKLATNMKTYPMPCDWNQWNFVP</sequence>
<organism evidence="6 7">
    <name type="scientific">Catagonus wagneri</name>
    <name type="common">Chacoan peccary</name>
    <dbReference type="NCBI Taxonomy" id="51154"/>
    <lineage>
        <taxon>Eukaryota</taxon>
        <taxon>Metazoa</taxon>
        <taxon>Chordata</taxon>
        <taxon>Craniata</taxon>
        <taxon>Vertebrata</taxon>
        <taxon>Euteleostomi</taxon>
        <taxon>Mammalia</taxon>
        <taxon>Eutheria</taxon>
        <taxon>Laurasiatheria</taxon>
        <taxon>Artiodactyla</taxon>
        <taxon>Suina</taxon>
        <taxon>Tayassuidae</taxon>
        <taxon>Catagonus</taxon>
    </lineage>
</organism>
<dbReference type="InterPro" id="IPR010313">
    <property type="entry name" value="Glycine_N-acyltransferase"/>
</dbReference>
<proteinExistence type="inferred from homology"/>
<comment type="similarity">
    <text evidence="3">Belongs to the glycine N-acyltransferase family.</text>
</comment>
<dbReference type="PANTHER" id="PTHR15298:SF13">
    <property type="entry name" value="GLYCINE N-ACYLTRANSFERASE-LIKE PROTEIN KEG1"/>
    <property type="match status" value="1"/>
</dbReference>
<feature type="domain" description="Glycine N-acyltransferase N-terminal" evidence="4">
    <location>
        <begin position="10"/>
        <end position="213"/>
    </location>
</feature>
<keyword evidence="2 3" id="KW-0012">Acyltransferase</keyword>
<dbReference type="Gene3D" id="3.40.630.30">
    <property type="match status" value="1"/>
</dbReference>
<dbReference type="GO" id="GO:0005739">
    <property type="term" value="C:mitochondrion"/>
    <property type="evidence" value="ECO:0007669"/>
    <property type="project" value="Ensembl"/>
</dbReference>
<evidence type="ECO:0000259" key="4">
    <source>
        <dbReference type="Pfam" id="PF06021"/>
    </source>
</evidence>
<dbReference type="EC" id="2.3.1.-" evidence="3"/>
<reference evidence="6" key="1">
    <citation type="submission" date="2025-08" db="UniProtKB">
        <authorList>
            <consortium name="Ensembl"/>
        </authorList>
    </citation>
    <scope>IDENTIFICATION</scope>
</reference>
<dbReference type="Pfam" id="PF06021">
    <property type="entry name" value="Gly_acyl_tr_N"/>
    <property type="match status" value="1"/>
</dbReference>
<dbReference type="Proteomes" id="UP000694540">
    <property type="component" value="Unplaced"/>
</dbReference>